<dbReference type="AlphaFoldDB" id="A0A1I4J297"/>
<evidence type="ECO:0000313" key="1">
    <source>
        <dbReference type="EMBL" id="SFL60742.1"/>
    </source>
</evidence>
<dbReference type="OrthoDB" id="8003682at2"/>
<name>A0A1I4J297_9HYPH</name>
<dbReference type="RefSeq" id="WP_092039326.1">
    <property type="nucleotide sequence ID" value="NZ_FOTK01000007.1"/>
</dbReference>
<sequence>MTDLQTIQMLHAANVIAEDEIDASVEAFLNGAVSEPYRFRSGHRLNLIKAVRSHPGAQEFVGRANVGTLLKRPFVRAAILQARPLKG</sequence>
<evidence type="ECO:0000313" key="2">
    <source>
        <dbReference type="Proteomes" id="UP000199048"/>
    </source>
</evidence>
<keyword evidence="2" id="KW-1185">Reference proteome</keyword>
<protein>
    <submittedName>
        <fullName evidence="1">Uncharacterized protein</fullName>
    </submittedName>
</protein>
<gene>
    <name evidence="1" type="ORF">SAMN05192568_100798</name>
</gene>
<accession>A0A1I4J297</accession>
<proteinExistence type="predicted"/>
<dbReference type="EMBL" id="FOTK01000007">
    <property type="protein sequence ID" value="SFL60742.1"/>
    <property type="molecule type" value="Genomic_DNA"/>
</dbReference>
<dbReference type="Proteomes" id="UP000199048">
    <property type="component" value="Unassembled WGS sequence"/>
</dbReference>
<dbReference type="STRING" id="582667.SAMN05192568_100798"/>
<organism evidence="1 2">
    <name type="scientific">Methylobacterium pseudosasicola</name>
    <dbReference type="NCBI Taxonomy" id="582667"/>
    <lineage>
        <taxon>Bacteria</taxon>
        <taxon>Pseudomonadati</taxon>
        <taxon>Pseudomonadota</taxon>
        <taxon>Alphaproteobacteria</taxon>
        <taxon>Hyphomicrobiales</taxon>
        <taxon>Methylobacteriaceae</taxon>
        <taxon>Methylobacterium</taxon>
    </lineage>
</organism>
<reference evidence="2" key="1">
    <citation type="submission" date="2016-10" db="EMBL/GenBank/DDBJ databases">
        <authorList>
            <person name="Varghese N."/>
            <person name="Submissions S."/>
        </authorList>
    </citation>
    <scope>NUCLEOTIDE SEQUENCE [LARGE SCALE GENOMIC DNA]</scope>
    <source>
        <strain evidence="2">BL36</strain>
    </source>
</reference>